<dbReference type="EMBL" id="QMQB01000242">
    <property type="protein sequence ID" value="RLE11470.1"/>
    <property type="molecule type" value="Genomic_DNA"/>
</dbReference>
<dbReference type="AlphaFoldDB" id="A0A662D6R2"/>
<evidence type="ECO:0000313" key="1">
    <source>
        <dbReference type="EMBL" id="RLE11470.1"/>
    </source>
</evidence>
<accession>A0A662D6R2</accession>
<comment type="caution">
    <text evidence="1">The sequence shown here is derived from an EMBL/GenBank/DDBJ whole genome shotgun (WGS) entry which is preliminary data.</text>
</comment>
<reference evidence="1 2" key="1">
    <citation type="submission" date="2018-06" db="EMBL/GenBank/DDBJ databases">
        <title>Extensive metabolic versatility and redundancy in microbially diverse, dynamic hydrothermal sediments.</title>
        <authorList>
            <person name="Dombrowski N."/>
            <person name="Teske A."/>
            <person name="Baker B.J."/>
        </authorList>
    </citation>
    <scope>NUCLEOTIDE SEQUENCE [LARGE SCALE GENOMIC DNA]</scope>
    <source>
        <strain evidence="1">B19_G9</strain>
    </source>
</reference>
<evidence type="ECO:0000313" key="2">
    <source>
        <dbReference type="Proteomes" id="UP000267654"/>
    </source>
</evidence>
<proteinExistence type="predicted"/>
<name>A0A662D6R2_UNCAE</name>
<feature type="non-terminal residue" evidence="1">
    <location>
        <position position="145"/>
    </location>
</feature>
<sequence>MISSEYLYLVKNLRGIIYFSDKSKAEKEIEWLKRKFRYRKLGIAKSLKEKSKLKLWDKLEILSLPFEVNLKLNSEIESMLLASSFLSPLLILKEETLTKLSNFLILGLKTKEVLDDRELKRNIRLANYSITDFYLKAIKADRKEK</sequence>
<gene>
    <name evidence="1" type="ORF">DRI96_06130</name>
</gene>
<protein>
    <submittedName>
        <fullName evidence="1">Uncharacterized protein</fullName>
    </submittedName>
</protein>
<organism evidence="1 2">
    <name type="scientific">Aerophobetes bacterium</name>
    <dbReference type="NCBI Taxonomy" id="2030807"/>
    <lineage>
        <taxon>Bacteria</taxon>
        <taxon>Candidatus Aerophobota</taxon>
    </lineage>
</organism>
<dbReference type="Proteomes" id="UP000267654">
    <property type="component" value="Unassembled WGS sequence"/>
</dbReference>